<keyword evidence="2" id="KW-1185">Reference proteome</keyword>
<accession>A0A9X4QY29</accession>
<comment type="caution">
    <text evidence="1">The sequence shown here is derived from an EMBL/GenBank/DDBJ whole genome shotgun (WGS) entry which is preliminary data.</text>
</comment>
<dbReference type="AlphaFoldDB" id="A0A9X4QY29"/>
<dbReference type="RefSeq" id="WP_277538953.1">
    <property type="nucleotide sequence ID" value="NZ_JAPDIA010000009.1"/>
</dbReference>
<dbReference type="Proteomes" id="UP001153404">
    <property type="component" value="Unassembled WGS sequence"/>
</dbReference>
<sequence length="155" mass="17881">MNLFLLEPEVSGGHGEYTVYKREIGVKPLDSVDFLHYQFDGWLGDHLIESTPCFIITQELDEIFKQLNIRDYLVQECLVTKSNQFEELYGDKSLPNFFRMIPKGKVNIIGNSYDGWSGHHFCLTEKAYLVVTEEVVKILEKYAKHCAITKITANI</sequence>
<name>A0A9X4QY29_9BACL</name>
<reference evidence="1" key="1">
    <citation type="submission" date="2022-10" db="EMBL/GenBank/DDBJ databases">
        <title>Comparative genomic analysis of Cohnella hashimotonis sp. nov., isolated from the International Space Station.</title>
        <authorList>
            <person name="Simpson A."/>
            <person name="Venkateswaran K."/>
        </authorList>
    </citation>
    <scope>NUCLEOTIDE SEQUENCE</scope>
    <source>
        <strain evidence="1">DSM 28161</strain>
    </source>
</reference>
<evidence type="ECO:0000313" key="2">
    <source>
        <dbReference type="Proteomes" id="UP001153404"/>
    </source>
</evidence>
<proteinExistence type="predicted"/>
<protein>
    <submittedName>
        <fullName evidence="1">Uncharacterized protein</fullName>
    </submittedName>
</protein>
<evidence type="ECO:0000313" key="1">
    <source>
        <dbReference type="EMBL" id="MDG0814212.1"/>
    </source>
</evidence>
<gene>
    <name evidence="1" type="ORF">OMP40_36740</name>
</gene>
<organism evidence="1 2">
    <name type="scientific">Cohnella rhizosphaerae</name>
    <dbReference type="NCBI Taxonomy" id="1457232"/>
    <lineage>
        <taxon>Bacteria</taxon>
        <taxon>Bacillati</taxon>
        <taxon>Bacillota</taxon>
        <taxon>Bacilli</taxon>
        <taxon>Bacillales</taxon>
        <taxon>Paenibacillaceae</taxon>
        <taxon>Cohnella</taxon>
    </lineage>
</organism>
<dbReference type="EMBL" id="JAPDIA010000009">
    <property type="protein sequence ID" value="MDG0814212.1"/>
    <property type="molecule type" value="Genomic_DNA"/>
</dbReference>